<sequence>MLNKMDESRQAWFNKHRQEQGVAEQDETRHMQEHADCHCICLFKYLGTRSGDCAQQDAQEQGVADALSYKATTRCCLCSTFSKFLYRFLIKC</sequence>
<organism evidence="2">
    <name type="scientific">Arundo donax</name>
    <name type="common">Giant reed</name>
    <name type="synonym">Donax arundinaceus</name>
    <dbReference type="NCBI Taxonomy" id="35708"/>
    <lineage>
        <taxon>Eukaryota</taxon>
        <taxon>Viridiplantae</taxon>
        <taxon>Streptophyta</taxon>
        <taxon>Embryophyta</taxon>
        <taxon>Tracheophyta</taxon>
        <taxon>Spermatophyta</taxon>
        <taxon>Magnoliopsida</taxon>
        <taxon>Liliopsida</taxon>
        <taxon>Poales</taxon>
        <taxon>Poaceae</taxon>
        <taxon>PACMAD clade</taxon>
        <taxon>Arundinoideae</taxon>
        <taxon>Arundineae</taxon>
        <taxon>Arundo</taxon>
    </lineage>
</organism>
<dbReference type="EMBL" id="GBRH01172834">
    <property type="protein sequence ID" value="JAE25062.1"/>
    <property type="molecule type" value="Transcribed_RNA"/>
</dbReference>
<reference evidence="2" key="1">
    <citation type="submission" date="2014-09" db="EMBL/GenBank/DDBJ databases">
        <authorList>
            <person name="Magalhaes I.L.F."/>
            <person name="Oliveira U."/>
            <person name="Santos F.R."/>
            <person name="Vidigal T.H.D.A."/>
            <person name="Brescovit A.D."/>
            <person name="Santos A.J."/>
        </authorList>
    </citation>
    <scope>NUCLEOTIDE SEQUENCE</scope>
    <source>
        <tissue evidence="2">Shoot tissue taken approximately 20 cm above the soil surface</tissue>
    </source>
</reference>
<protein>
    <submittedName>
        <fullName evidence="2">Uncharacterized protein</fullName>
    </submittedName>
</protein>
<dbReference type="AlphaFoldDB" id="A0A0A9GKQ3"/>
<name>A0A0A9GKQ3_ARUDO</name>
<feature type="region of interest" description="Disordered" evidence="1">
    <location>
        <begin position="1"/>
        <end position="27"/>
    </location>
</feature>
<accession>A0A0A9GKQ3</accession>
<evidence type="ECO:0000313" key="2">
    <source>
        <dbReference type="EMBL" id="JAE25062.1"/>
    </source>
</evidence>
<reference evidence="2" key="2">
    <citation type="journal article" date="2015" name="Data Brief">
        <title>Shoot transcriptome of the giant reed, Arundo donax.</title>
        <authorList>
            <person name="Barrero R.A."/>
            <person name="Guerrero F.D."/>
            <person name="Moolhuijzen P."/>
            <person name="Goolsby J.A."/>
            <person name="Tidwell J."/>
            <person name="Bellgard S.E."/>
            <person name="Bellgard M.I."/>
        </authorList>
    </citation>
    <scope>NUCLEOTIDE SEQUENCE</scope>
    <source>
        <tissue evidence="2">Shoot tissue taken approximately 20 cm above the soil surface</tissue>
    </source>
</reference>
<evidence type="ECO:0000256" key="1">
    <source>
        <dbReference type="SAM" id="MobiDB-lite"/>
    </source>
</evidence>
<proteinExistence type="predicted"/>